<evidence type="ECO:0000313" key="2">
    <source>
        <dbReference type="Proteomes" id="UP000011713"/>
    </source>
</evidence>
<dbReference type="VEuPathDB" id="FungiDB:HpaG814533"/>
<sequence>MTPEPHEANLPRTGSRSAQTRCVSGPSVVIGLVPGVSCDFSALSAPRTGYPIPRALCEVSPVMTEEPS</sequence>
<reference evidence="1" key="2">
    <citation type="submission" date="2015-06" db="UniProtKB">
        <authorList>
            <consortium name="EnsemblProtists"/>
        </authorList>
    </citation>
    <scope>IDENTIFICATION</scope>
    <source>
        <strain evidence="1">Emoy2</strain>
    </source>
</reference>
<dbReference type="HOGENOM" id="CLU_2799446_0_0_1"/>
<name>M4C604_HYAAE</name>
<dbReference type="InParanoid" id="M4C604"/>
<organism evidence="1 2">
    <name type="scientific">Hyaloperonospora arabidopsidis (strain Emoy2)</name>
    <name type="common">Downy mildew agent</name>
    <name type="synonym">Peronospora arabidopsidis</name>
    <dbReference type="NCBI Taxonomy" id="559515"/>
    <lineage>
        <taxon>Eukaryota</taxon>
        <taxon>Sar</taxon>
        <taxon>Stramenopiles</taxon>
        <taxon>Oomycota</taxon>
        <taxon>Peronosporomycetes</taxon>
        <taxon>Peronosporales</taxon>
        <taxon>Peronosporaceae</taxon>
        <taxon>Hyaloperonospora</taxon>
    </lineage>
</organism>
<keyword evidence="2" id="KW-1185">Reference proteome</keyword>
<protein>
    <submittedName>
        <fullName evidence="1">Uncharacterized protein</fullName>
    </submittedName>
</protein>
<dbReference type="EMBL" id="ABWE02004977">
    <property type="status" value="NOT_ANNOTATED_CDS"/>
    <property type="molecule type" value="Genomic_DNA"/>
</dbReference>
<reference evidence="2" key="1">
    <citation type="journal article" date="2010" name="Science">
        <title>Signatures of adaptation to obligate biotrophy in the Hyaloperonospora arabidopsidis genome.</title>
        <authorList>
            <person name="Baxter L."/>
            <person name="Tripathy S."/>
            <person name="Ishaque N."/>
            <person name="Boot N."/>
            <person name="Cabral A."/>
            <person name="Kemen E."/>
            <person name="Thines M."/>
            <person name="Ah-Fong A."/>
            <person name="Anderson R."/>
            <person name="Badejoko W."/>
            <person name="Bittner-Eddy P."/>
            <person name="Boore J.L."/>
            <person name="Chibucos M.C."/>
            <person name="Coates M."/>
            <person name="Dehal P."/>
            <person name="Delehaunty K."/>
            <person name="Dong S."/>
            <person name="Downton P."/>
            <person name="Dumas B."/>
            <person name="Fabro G."/>
            <person name="Fronick C."/>
            <person name="Fuerstenberg S.I."/>
            <person name="Fulton L."/>
            <person name="Gaulin E."/>
            <person name="Govers F."/>
            <person name="Hughes L."/>
            <person name="Humphray S."/>
            <person name="Jiang R.H."/>
            <person name="Judelson H."/>
            <person name="Kamoun S."/>
            <person name="Kyung K."/>
            <person name="Meijer H."/>
            <person name="Minx P."/>
            <person name="Morris P."/>
            <person name="Nelson J."/>
            <person name="Phuntumart V."/>
            <person name="Qutob D."/>
            <person name="Rehmany A."/>
            <person name="Rougon-Cardoso A."/>
            <person name="Ryden P."/>
            <person name="Torto-Alalibo T."/>
            <person name="Studholme D."/>
            <person name="Wang Y."/>
            <person name="Win J."/>
            <person name="Wood J."/>
            <person name="Clifton S.W."/>
            <person name="Rogers J."/>
            <person name="Van den Ackerveken G."/>
            <person name="Jones J.D."/>
            <person name="McDowell J.M."/>
            <person name="Beynon J."/>
            <person name="Tyler B.M."/>
        </authorList>
    </citation>
    <scope>NUCLEOTIDE SEQUENCE [LARGE SCALE GENOMIC DNA]</scope>
    <source>
        <strain evidence="2">Emoy2</strain>
    </source>
</reference>
<evidence type="ECO:0000313" key="1">
    <source>
        <dbReference type="EnsemblProtists" id="HpaP814533"/>
    </source>
</evidence>
<dbReference type="Proteomes" id="UP000011713">
    <property type="component" value="Unassembled WGS sequence"/>
</dbReference>
<accession>M4C604</accession>
<dbReference type="AlphaFoldDB" id="M4C604"/>
<proteinExistence type="predicted"/>
<dbReference type="EnsemblProtists" id="HpaT814533">
    <property type="protein sequence ID" value="HpaP814533"/>
    <property type="gene ID" value="HpaG814533"/>
</dbReference>